<evidence type="ECO:0000313" key="1">
    <source>
        <dbReference type="EMBL" id="KAH9327247.1"/>
    </source>
</evidence>
<name>A0AA38LN20_TAXCH</name>
<accession>A0AA38LN20</accession>
<dbReference type="Proteomes" id="UP000824469">
    <property type="component" value="Unassembled WGS sequence"/>
</dbReference>
<dbReference type="AlphaFoldDB" id="A0AA38LN20"/>
<dbReference type="PANTHER" id="PTHR31972:SF74">
    <property type="entry name" value="EXPRESSED PROTEIN"/>
    <property type="match status" value="1"/>
</dbReference>
<dbReference type="InterPro" id="IPR008586">
    <property type="entry name" value="DUF868_pln"/>
</dbReference>
<dbReference type="OMA" id="CHELCIS"/>
<dbReference type="EMBL" id="JAHRHJ020000002">
    <property type="protein sequence ID" value="KAH9327247.1"/>
    <property type="molecule type" value="Genomic_DNA"/>
</dbReference>
<reference evidence="1 2" key="1">
    <citation type="journal article" date="2021" name="Nat. Plants">
        <title>The Taxus genome provides insights into paclitaxel biosynthesis.</title>
        <authorList>
            <person name="Xiong X."/>
            <person name="Gou J."/>
            <person name="Liao Q."/>
            <person name="Li Y."/>
            <person name="Zhou Q."/>
            <person name="Bi G."/>
            <person name="Li C."/>
            <person name="Du R."/>
            <person name="Wang X."/>
            <person name="Sun T."/>
            <person name="Guo L."/>
            <person name="Liang H."/>
            <person name="Lu P."/>
            <person name="Wu Y."/>
            <person name="Zhang Z."/>
            <person name="Ro D.K."/>
            <person name="Shang Y."/>
            <person name="Huang S."/>
            <person name="Yan J."/>
        </authorList>
    </citation>
    <scope>NUCLEOTIDE SEQUENCE [LARGE SCALE GENOMIC DNA]</scope>
    <source>
        <strain evidence="1">Ta-2019</strain>
    </source>
</reference>
<sequence>MPETPSCFGKSNVRSFEKQNLVACTYQANLGGHYRVITVTWCRNSFTISVGDRQKQSTCRVDLRPWRLRRKQGSKRLRVDGAAADAVDVFWDLTSAKFFSCAEPKQGYCLAVVYDEEAVLLLGDMKEKALRKTKSRAAPCEAVLLSRKEHVFGKQCFATTARFGDGGRSHEVGIECHTNGSDDPVLCISVDKETVVEVKRLVWKFRGNDTIYVEGSPVQILWDVHDWLFGPGFGHAVFLFRSAHEVDDKLMAAAPVAMSVDSRDAKFCLPSDFCLLLYAWKCD</sequence>
<evidence type="ECO:0000313" key="2">
    <source>
        <dbReference type="Proteomes" id="UP000824469"/>
    </source>
</evidence>
<dbReference type="Pfam" id="PF05910">
    <property type="entry name" value="DUF868"/>
    <property type="match status" value="1"/>
</dbReference>
<comment type="caution">
    <text evidence="1">The sequence shown here is derived from an EMBL/GenBank/DDBJ whole genome shotgun (WGS) entry which is preliminary data.</text>
</comment>
<protein>
    <recommendedName>
        <fullName evidence="3">DUF868 family protein</fullName>
    </recommendedName>
</protein>
<organism evidence="1 2">
    <name type="scientific">Taxus chinensis</name>
    <name type="common">Chinese yew</name>
    <name type="synonym">Taxus wallichiana var. chinensis</name>
    <dbReference type="NCBI Taxonomy" id="29808"/>
    <lineage>
        <taxon>Eukaryota</taxon>
        <taxon>Viridiplantae</taxon>
        <taxon>Streptophyta</taxon>
        <taxon>Embryophyta</taxon>
        <taxon>Tracheophyta</taxon>
        <taxon>Spermatophyta</taxon>
        <taxon>Pinopsida</taxon>
        <taxon>Pinidae</taxon>
        <taxon>Conifers II</taxon>
        <taxon>Cupressales</taxon>
        <taxon>Taxaceae</taxon>
        <taxon>Taxus</taxon>
    </lineage>
</organism>
<dbReference type="PANTHER" id="PTHR31972">
    <property type="entry name" value="EXPRESSED PROTEIN"/>
    <property type="match status" value="1"/>
</dbReference>
<evidence type="ECO:0008006" key="3">
    <source>
        <dbReference type="Google" id="ProtNLM"/>
    </source>
</evidence>
<keyword evidence="2" id="KW-1185">Reference proteome</keyword>
<proteinExistence type="predicted"/>
<gene>
    <name evidence="1" type="ORF">KI387_007425</name>
</gene>